<sequence length="1270" mass="142571">MVAQTRHGGGGQPSPRKKKLAFSDKLVSKGQSTDTLLKKMKSLHTQLSELDQEQVEVTSLGNVRKELASSSIMLHKDRGVKAYAACCLADILRLYAPEAPYTQAELRDIFDFFSQQLVKGLDGPEATYYNEYYHLLESLSTVKSVVLICDLQDDDLMSKYFISFFSIIRRGLPKKIEIFMAEILVALIDESQTLPERVLEVLQGQFMDEDNRMDQPAYRLAVQICNSTADKLQRQVSQDFGEKIVDSAREENYDEVKALHELIKRLNHSCPNLLRSVIPQLEEELRAEDINIRLIATQTLGEMFGDKTGSDLIKKYPTTWNLWLLRKNDRSGAIRLKFVELCKGLLTTLLPDTRAAIEESLQTKLFDPDEKVRAAVCRIYSQLDYETVLHHVSESNLRSVAERGADKKQVVRVEALNSLGKLYSLAYPEIESNDPAAIRQFSWIPNEILQMYSTSLEVRAIVEQVVADYILPLPTPVNNTSGKGSEIDEVAWTDRLLNTMKYLGERAINALLGLTGLRQPRPNSYDIFLEACTQNNGGIIDEDEERIKKRLRGIIQHISPLFPDPQKTADDLNSFAKLNENRLYKLLKTCMDPQVDLKALIKATAEFERRMEQASSNITPTMLILLRRASFRIYNQSSIPTLIKRITTSRAPSTLSLTSTPSMASLSSFSQPDPAVVIRVQTLLTFASKHCPVIYKSHVGELTKAIADEKNKQLVEASLQALAGLVKWDPNLFPTDRRTKDRVVKLATSSNRRHAKFAARLLAQSKKPSDCADLVETVIEDLSNCSDDALVARITVLTQLAKFAPDAFENKSDVIMALLLKQVLMVPVPPNPDDMDGPEEEWAQDEEVTPQMEAKVQALKVCRHRCLAHAGSDKALEHAAPVLKLLASLLEHSGSLTADGAEDPKLKSRMRLQAAVSLLHLSTVDAYATALGPKFSRIAVTVQDSCYNVRISFLTKLVTLLQQRKLPVGYNIIPFLTVHDPETEVKVMAQCYVQNSLAKLPAAMRIEQFEIIFIRLLHLLAHHPDFKTNHDDLLDIAKYAQFYLDQIATPDTVSLLYHLALKGKTVRDSDSHTHSENFYVMCELAQELIKSRAQTHGWAIHNYPGKVRLPSDILRPLPNPEAANKIVKTVYLPEQTLKWATELSKGSQNKEKKERKTTGKRKAPAKTNGTAKRRAVAKRRRSNEDEDEDEESEPSDTASSDIEMEDGGRGRHKPPPTSDDEGESDGAEGDRPGRAARTLAKARIKRQTRGRKKETKREKAPSTSPMSEVD</sequence>
<dbReference type="Proteomes" id="UP000308600">
    <property type="component" value="Unassembled WGS sequence"/>
</dbReference>
<keyword evidence="2" id="KW-1185">Reference proteome</keyword>
<protein>
    <submittedName>
        <fullName evidence="1">Cohesin-associated protein Pds5</fullName>
    </submittedName>
</protein>
<evidence type="ECO:0000313" key="1">
    <source>
        <dbReference type="EMBL" id="TFK61908.1"/>
    </source>
</evidence>
<proteinExistence type="predicted"/>
<organism evidence="1 2">
    <name type="scientific">Pluteus cervinus</name>
    <dbReference type="NCBI Taxonomy" id="181527"/>
    <lineage>
        <taxon>Eukaryota</taxon>
        <taxon>Fungi</taxon>
        <taxon>Dikarya</taxon>
        <taxon>Basidiomycota</taxon>
        <taxon>Agaricomycotina</taxon>
        <taxon>Agaricomycetes</taxon>
        <taxon>Agaricomycetidae</taxon>
        <taxon>Agaricales</taxon>
        <taxon>Pluteineae</taxon>
        <taxon>Pluteaceae</taxon>
        <taxon>Pluteus</taxon>
    </lineage>
</organism>
<accession>A0ACD3A7S8</accession>
<evidence type="ECO:0000313" key="2">
    <source>
        <dbReference type="Proteomes" id="UP000308600"/>
    </source>
</evidence>
<gene>
    <name evidence="1" type="ORF">BDN72DRAFT_964892</name>
</gene>
<dbReference type="EMBL" id="ML208620">
    <property type="protein sequence ID" value="TFK61908.1"/>
    <property type="molecule type" value="Genomic_DNA"/>
</dbReference>
<reference evidence="1 2" key="1">
    <citation type="journal article" date="2019" name="Nat. Ecol. Evol.">
        <title>Megaphylogeny resolves global patterns of mushroom evolution.</title>
        <authorList>
            <person name="Varga T."/>
            <person name="Krizsan K."/>
            <person name="Foldi C."/>
            <person name="Dima B."/>
            <person name="Sanchez-Garcia M."/>
            <person name="Sanchez-Ramirez S."/>
            <person name="Szollosi G.J."/>
            <person name="Szarkandi J.G."/>
            <person name="Papp V."/>
            <person name="Albert L."/>
            <person name="Andreopoulos W."/>
            <person name="Angelini C."/>
            <person name="Antonin V."/>
            <person name="Barry K.W."/>
            <person name="Bougher N.L."/>
            <person name="Buchanan P."/>
            <person name="Buyck B."/>
            <person name="Bense V."/>
            <person name="Catcheside P."/>
            <person name="Chovatia M."/>
            <person name="Cooper J."/>
            <person name="Damon W."/>
            <person name="Desjardin D."/>
            <person name="Finy P."/>
            <person name="Geml J."/>
            <person name="Haridas S."/>
            <person name="Hughes K."/>
            <person name="Justo A."/>
            <person name="Karasinski D."/>
            <person name="Kautmanova I."/>
            <person name="Kiss B."/>
            <person name="Kocsube S."/>
            <person name="Kotiranta H."/>
            <person name="LaButti K.M."/>
            <person name="Lechner B.E."/>
            <person name="Liimatainen K."/>
            <person name="Lipzen A."/>
            <person name="Lukacs Z."/>
            <person name="Mihaltcheva S."/>
            <person name="Morgado L.N."/>
            <person name="Niskanen T."/>
            <person name="Noordeloos M.E."/>
            <person name="Ohm R.A."/>
            <person name="Ortiz-Santana B."/>
            <person name="Ovrebo C."/>
            <person name="Racz N."/>
            <person name="Riley R."/>
            <person name="Savchenko A."/>
            <person name="Shiryaev A."/>
            <person name="Soop K."/>
            <person name="Spirin V."/>
            <person name="Szebenyi C."/>
            <person name="Tomsovsky M."/>
            <person name="Tulloss R.E."/>
            <person name="Uehling J."/>
            <person name="Grigoriev I.V."/>
            <person name="Vagvolgyi C."/>
            <person name="Papp T."/>
            <person name="Martin F.M."/>
            <person name="Miettinen O."/>
            <person name="Hibbett D.S."/>
            <person name="Nagy L.G."/>
        </authorList>
    </citation>
    <scope>NUCLEOTIDE SEQUENCE [LARGE SCALE GENOMIC DNA]</scope>
    <source>
        <strain evidence="1 2">NL-1719</strain>
    </source>
</reference>
<name>A0ACD3A7S8_9AGAR</name>